<reference evidence="2" key="1">
    <citation type="journal article" date="2020" name="Plant Biotechnol. J.">
        <title>The pomegranate (Punica granatum L.) draft genome dissects genetic divergence between soft- and hard-seeded cultivars.</title>
        <authorList>
            <person name="Luo X."/>
            <person name="Li H."/>
            <person name="Wu Z."/>
            <person name="Yao W."/>
            <person name="Zhao P."/>
            <person name="Cao D."/>
            <person name="Yu H."/>
            <person name="Li K."/>
            <person name="Poudel K."/>
            <person name="Zhao D."/>
            <person name="Zhang F."/>
            <person name="Xia X."/>
            <person name="Chen L."/>
            <person name="Wang Q."/>
            <person name="Jing D."/>
            <person name="Cao S."/>
        </authorList>
    </citation>
    <scope>NUCLEOTIDE SEQUENCE [LARGE SCALE GENOMIC DNA]</scope>
    <source>
        <strain evidence="2">cv. Tunisia</strain>
    </source>
</reference>
<feature type="transmembrane region" description="Helical" evidence="1">
    <location>
        <begin position="76"/>
        <end position="98"/>
    </location>
</feature>
<protein>
    <submittedName>
        <fullName evidence="3">Uncharacterized protein LOC116195563</fullName>
    </submittedName>
</protein>
<dbReference type="Proteomes" id="UP000515151">
    <property type="component" value="Chromosome 2"/>
</dbReference>
<dbReference type="GeneID" id="116195563"/>
<dbReference type="OrthoDB" id="1095660at2759"/>
<keyword evidence="1" id="KW-0812">Transmembrane</keyword>
<evidence type="ECO:0000256" key="1">
    <source>
        <dbReference type="SAM" id="Phobius"/>
    </source>
</evidence>
<keyword evidence="1" id="KW-0472">Membrane</keyword>
<name>A0A6P8CA67_PUNGR</name>
<organism evidence="2 3">
    <name type="scientific">Punica granatum</name>
    <name type="common">Pomegranate</name>
    <dbReference type="NCBI Taxonomy" id="22663"/>
    <lineage>
        <taxon>Eukaryota</taxon>
        <taxon>Viridiplantae</taxon>
        <taxon>Streptophyta</taxon>
        <taxon>Embryophyta</taxon>
        <taxon>Tracheophyta</taxon>
        <taxon>Spermatophyta</taxon>
        <taxon>Magnoliopsida</taxon>
        <taxon>eudicotyledons</taxon>
        <taxon>Gunneridae</taxon>
        <taxon>Pentapetalae</taxon>
        <taxon>rosids</taxon>
        <taxon>malvids</taxon>
        <taxon>Myrtales</taxon>
        <taxon>Lythraceae</taxon>
        <taxon>Punica</taxon>
    </lineage>
</organism>
<evidence type="ECO:0000313" key="3">
    <source>
        <dbReference type="RefSeq" id="XP_031380682.1"/>
    </source>
</evidence>
<dbReference type="AlphaFoldDB" id="A0A6P8CA67"/>
<keyword evidence="2" id="KW-1185">Reference proteome</keyword>
<dbReference type="PANTHER" id="PTHR36714">
    <property type="entry name" value="T23E23.1"/>
    <property type="match status" value="1"/>
</dbReference>
<proteinExistence type="predicted"/>
<sequence>MNSYQFYPWSHEAVAMKLVLFSLLSRGPFLALLMKYVEWRSIWNIGIAISVLEEKHWDIAIGMAAYLSRGSRRRGLLPMLVFFLWRLCLRSLCLYLAWGKKGTGTAVDAVEEVSREKDRC</sequence>
<evidence type="ECO:0000313" key="2">
    <source>
        <dbReference type="Proteomes" id="UP000515151"/>
    </source>
</evidence>
<accession>A0A6P8CA67</accession>
<dbReference type="RefSeq" id="XP_031380682.1">
    <property type="nucleotide sequence ID" value="XM_031524822.1"/>
</dbReference>
<keyword evidence="1" id="KW-1133">Transmembrane helix</keyword>
<gene>
    <name evidence="3" type="primary">LOC116195563</name>
</gene>
<reference evidence="3" key="2">
    <citation type="submission" date="2025-08" db="UniProtKB">
        <authorList>
            <consortium name="RefSeq"/>
        </authorList>
    </citation>
    <scope>IDENTIFICATION</scope>
    <source>
        <tissue evidence="3">Leaf</tissue>
    </source>
</reference>